<protein>
    <submittedName>
        <fullName evidence="1">E1A 173R protein</fullName>
    </submittedName>
</protein>
<organism evidence="1">
    <name type="scientific">Porcine adenovirus</name>
    <dbReference type="NCBI Taxonomy" id="114326"/>
    <lineage>
        <taxon>Viruses</taxon>
        <taxon>Varidnaviria</taxon>
        <taxon>Bamfordvirae</taxon>
        <taxon>Preplasmiviricota</taxon>
        <taxon>Polisuviricotina</taxon>
        <taxon>Pharingeaviricetes</taxon>
        <taxon>Rowavirales</taxon>
        <taxon>Adenoviridae</taxon>
        <taxon>Mastadenovirus</taxon>
    </lineage>
</organism>
<proteinExistence type="predicted"/>
<dbReference type="GO" id="GO:0006355">
    <property type="term" value="P:regulation of DNA-templated transcription"/>
    <property type="evidence" value="ECO:0007669"/>
    <property type="project" value="InterPro"/>
</dbReference>
<dbReference type="GO" id="GO:0044003">
    <property type="term" value="P:symbiont-mediated perturbation of host process"/>
    <property type="evidence" value="ECO:0007669"/>
    <property type="project" value="InterPro"/>
</dbReference>
<name>A0A513PXU0_9ADEN</name>
<evidence type="ECO:0000313" key="1">
    <source>
        <dbReference type="EMBL" id="QBA83630.1"/>
    </source>
</evidence>
<dbReference type="EMBL" id="MK377450">
    <property type="protein sequence ID" value="QBA83630.1"/>
    <property type="molecule type" value="Genomic_DNA"/>
</dbReference>
<sequence length="173" mass="20040">MRHLRVAFDESFWQMANEWAHNNEPETDEGFEEPPCLQDLIDLDLSQSAVDFFFPDADLNEENNSQDVGPVDLFCDEILDSPDDQPLEESHFASPPLDYPEVPGVNCAACSFHRENTGHEDAVCGLCYMRKTAFAVYGRWLTFAQHFFSCFCRLYAYNYFYFRTRFPSNARGE</sequence>
<reference evidence="1" key="1">
    <citation type="submission" date="2018-12" db="EMBL/GenBank/DDBJ databases">
        <title>A reference catalog of porcine virome.</title>
        <authorList>
            <person name="He B."/>
            <person name="Tu C."/>
        </authorList>
    </citation>
    <scope>NUCLEOTIDE SEQUENCE</scope>
    <source>
        <strain evidence="1">PoAdV_VIRES_HuN02_C1</strain>
    </source>
</reference>
<accession>A0A513PXU0</accession>